<name>A0A212PX95_9CHLR</name>
<evidence type="ECO:0000259" key="7">
    <source>
        <dbReference type="Pfam" id="PF21365"/>
    </source>
</evidence>
<dbReference type="RefSeq" id="WP_088569962.1">
    <property type="nucleotide sequence ID" value="NZ_FYEK01000003.1"/>
</dbReference>
<dbReference type="InterPro" id="IPR030458">
    <property type="entry name" value="Glyco_hydro_31_AS"/>
</dbReference>
<organism evidence="8 9">
    <name type="scientific">Thermoflexus hugenholtzii JAD2</name>
    <dbReference type="NCBI Taxonomy" id="877466"/>
    <lineage>
        <taxon>Bacteria</taxon>
        <taxon>Bacillati</taxon>
        <taxon>Chloroflexota</taxon>
        <taxon>Thermoflexia</taxon>
        <taxon>Thermoflexales</taxon>
        <taxon>Thermoflexaceae</taxon>
        <taxon>Thermoflexus</taxon>
    </lineage>
</organism>
<evidence type="ECO:0000313" key="9">
    <source>
        <dbReference type="Proteomes" id="UP000197025"/>
    </source>
</evidence>
<dbReference type="InterPro" id="IPR011013">
    <property type="entry name" value="Gal_mutarotase_sf_dom"/>
</dbReference>
<dbReference type="SUPFAM" id="SSF51445">
    <property type="entry name" value="(Trans)glycosidases"/>
    <property type="match status" value="1"/>
</dbReference>
<dbReference type="SUPFAM" id="SSF74650">
    <property type="entry name" value="Galactose mutarotase-like"/>
    <property type="match status" value="1"/>
</dbReference>
<feature type="domain" description="Glycoside hydrolase family 31 TIM barrel" evidence="5">
    <location>
        <begin position="269"/>
        <end position="597"/>
    </location>
</feature>
<keyword evidence="9" id="KW-1185">Reference proteome</keyword>
<dbReference type="GO" id="GO:0030246">
    <property type="term" value="F:carbohydrate binding"/>
    <property type="evidence" value="ECO:0007669"/>
    <property type="project" value="InterPro"/>
</dbReference>
<proteinExistence type="inferred from homology"/>
<dbReference type="Pfam" id="PF13802">
    <property type="entry name" value="Gal_mutarotas_2"/>
    <property type="match status" value="1"/>
</dbReference>
<dbReference type="Pfam" id="PF21365">
    <property type="entry name" value="Glyco_hydro_31_3rd"/>
    <property type="match status" value="1"/>
</dbReference>
<dbReference type="CDD" id="cd14752">
    <property type="entry name" value="GH31_N"/>
    <property type="match status" value="1"/>
</dbReference>
<reference evidence="9" key="1">
    <citation type="submission" date="2017-06" db="EMBL/GenBank/DDBJ databases">
        <authorList>
            <person name="Varghese N."/>
            <person name="Submissions S."/>
        </authorList>
    </citation>
    <scope>NUCLEOTIDE SEQUENCE [LARGE SCALE GENOMIC DNA]</scope>
    <source>
        <strain evidence="9">JAD2</strain>
    </source>
</reference>
<dbReference type="CDD" id="cd06604">
    <property type="entry name" value="GH31_glucosidase_II_MalA"/>
    <property type="match status" value="1"/>
</dbReference>
<dbReference type="Pfam" id="PF01055">
    <property type="entry name" value="Glyco_hydro_31_2nd"/>
    <property type="match status" value="1"/>
</dbReference>
<dbReference type="GO" id="GO:0004553">
    <property type="term" value="F:hydrolase activity, hydrolyzing O-glycosyl compounds"/>
    <property type="evidence" value="ECO:0007669"/>
    <property type="project" value="InterPro"/>
</dbReference>
<feature type="domain" description="Glycosyl hydrolase family 31 C-terminal" evidence="7">
    <location>
        <begin position="605"/>
        <end position="690"/>
    </location>
</feature>
<dbReference type="OrthoDB" id="176168at2"/>
<dbReference type="SUPFAM" id="SSF51011">
    <property type="entry name" value="Glycosyl hydrolase domain"/>
    <property type="match status" value="1"/>
</dbReference>
<dbReference type="InterPro" id="IPR048395">
    <property type="entry name" value="Glyco_hydro_31_C"/>
</dbReference>
<dbReference type="Gene3D" id="3.20.20.80">
    <property type="entry name" value="Glycosidases"/>
    <property type="match status" value="1"/>
</dbReference>
<dbReference type="Proteomes" id="UP000197025">
    <property type="component" value="Unassembled WGS sequence"/>
</dbReference>
<dbReference type="Gene3D" id="2.60.40.1180">
    <property type="entry name" value="Golgi alpha-mannosidase II"/>
    <property type="match status" value="1"/>
</dbReference>
<dbReference type="InParanoid" id="A0A212PX95"/>
<dbReference type="InterPro" id="IPR025887">
    <property type="entry name" value="Glyco_hydro_31_N_dom"/>
</dbReference>
<protein>
    <submittedName>
        <fullName evidence="8">Alpha-glucosidase</fullName>
    </submittedName>
</protein>
<evidence type="ECO:0000256" key="1">
    <source>
        <dbReference type="ARBA" id="ARBA00007806"/>
    </source>
</evidence>
<dbReference type="AlphaFoldDB" id="A0A212PX95"/>
<dbReference type="GO" id="GO:0005975">
    <property type="term" value="P:carbohydrate metabolic process"/>
    <property type="evidence" value="ECO:0007669"/>
    <property type="project" value="InterPro"/>
</dbReference>
<evidence type="ECO:0000313" key="8">
    <source>
        <dbReference type="EMBL" id="SNB51563.1"/>
    </source>
</evidence>
<feature type="domain" description="Glycoside hydrolase family 31 N-terminal" evidence="6">
    <location>
        <begin position="68"/>
        <end position="228"/>
    </location>
</feature>
<evidence type="ECO:0000256" key="2">
    <source>
        <dbReference type="ARBA" id="ARBA00022801"/>
    </source>
</evidence>
<dbReference type="PANTHER" id="PTHR22762:SF120">
    <property type="entry name" value="HETEROGLYCAN GLUCOSIDASE 1"/>
    <property type="match status" value="1"/>
</dbReference>
<dbReference type="InterPro" id="IPR000322">
    <property type="entry name" value="Glyco_hydro_31_TIM"/>
</dbReference>
<evidence type="ECO:0000259" key="6">
    <source>
        <dbReference type="Pfam" id="PF13802"/>
    </source>
</evidence>
<keyword evidence="2 4" id="KW-0378">Hydrolase</keyword>
<dbReference type="EMBL" id="FYEK01000003">
    <property type="protein sequence ID" value="SNB51563.1"/>
    <property type="molecule type" value="Genomic_DNA"/>
</dbReference>
<evidence type="ECO:0000256" key="3">
    <source>
        <dbReference type="ARBA" id="ARBA00023295"/>
    </source>
</evidence>
<dbReference type="InterPro" id="IPR017853">
    <property type="entry name" value="GH"/>
</dbReference>
<accession>A0A212PX95</accession>
<evidence type="ECO:0000256" key="4">
    <source>
        <dbReference type="RuleBase" id="RU361185"/>
    </source>
</evidence>
<keyword evidence="3 4" id="KW-0326">Glycosidase</keyword>
<gene>
    <name evidence="8" type="ORF">SAMN02746019_00021680</name>
</gene>
<sequence length="802" mass="90954">MDLRKALLAIRLVGLRTAFRAVRAAWERDRWERREKRPALAAWQSVEPLRTMIPLPDGARFTGPGAELEIRFLAPDVVRLTWTPGVLPLPYAIARERLEEVRVAHREQADGWTLESEALGLEVRADGGIRFRDGAGRIWRAEDPPERRGEAWRHRVRLRPEERLYGLGERAAPLNRRGRVYRMWNRDPGGSYGPGADPLYLGIPLWLSLHAEGAYLVFYENPFEAVFDLGASEPEAAWVTFTGGALREYVFYGPPPRLLERYTALTGRPPLPPRWALGFHQSRWSYESAEEVRAVAQGFRDYDLPLHAIHLDIDYMDGYRVFTVDRRRFPDLAGLIRELEGQGVQTVVIVDPGVKTDPGYAVYREGVARGMFCRLPDGRLYRGLVWPGWCVFPDFTDPEVRAWWGEHYRAFLEAGVAGFWHDMNEPTAFVAWGEPTFPDCVRHAMEGRERDHREAHNLYGLLMNRAAWEALRRLQPDHRPFLLTRSGWAGIQRYAWTWTGDVESSWAALRQTLATVLGLGLSGIPYSGPDIGGFSGAPSAELFIRWFQAAAFMPFFRNHAAKGTPRREPWVFGEPILSIARAFLRLRVRLLPYLYTLAWEAAQTGAPLVRPLFWLNEQDPALWEIEDAFLLGSALLVAPVLEAGARAREVLLPTGEWYDFWSDAQRAGPARVLAEAPLDRLPLFVRAGSLLPLAELEGVTLHLYVSSEGGGEGVFYEDAGDGFGPYRVDRFEWWWEGESLRIHRIREGELSEPEGGFRLEFHGFAPARAWADGRPVPVEGSTLVTPPFTELILEGRPVRSPA</sequence>
<dbReference type="InterPro" id="IPR013780">
    <property type="entry name" value="Glyco_hydro_b"/>
</dbReference>
<evidence type="ECO:0000259" key="5">
    <source>
        <dbReference type="Pfam" id="PF01055"/>
    </source>
</evidence>
<dbReference type="Gene3D" id="2.60.40.1760">
    <property type="entry name" value="glycosyl hydrolase (family 31)"/>
    <property type="match status" value="1"/>
</dbReference>
<comment type="similarity">
    <text evidence="1 4">Belongs to the glycosyl hydrolase 31 family.</text>
</comment>
<dbReference type="PANTHER" id="PTHR22762">
    <property type="entry name" value="ALPHA-GLUCOSIDASE"/>
    <property type="match status" value="1"/>
</dbReference>
<dbReference type="PROSITE" id="PS00129">
    <property type="entry name" value="GLYCOSYL_HYDROL_F31_1"/>
    <property type="match status" value="1"/>
</dbReference>